<proteinExistence type="predicted"/>
<evidence type="ECO:0000256" key="1">
    <source>
        <dbReference type="SAM" id="MobiDB-lite"/>
    </source>
</evidence>
<evidence type="ECO:0000313" key="2">
    <source>
        <dbReference type="EMBL" id="KAJ3181227.1"/>
    </source>
</evidence>
<organism evidence="2 3">
    <name type="scientific">Geranomyces variabilis</name>
    <dbReference type="NCBI Taxonomy" id="109894"/>
    <lineage>
        <taxon>Eukaryota</taxon>
        <taxon>Fungi</taxon>
        <taxon>Fungi incertae sedis</taxon>
        <taxon>Chytridiomycota</taxon>
        <taxon>Chytridiomycota incertae sedis</taxon>
        <taxon>Chytridiomycetes</taxon>
        <taxon>Spizellomycetales</taxon>
        <taxon>Powellomycetaceae</taxon>
        <taxon>Geranomyces</taxon>
    </lineage>
</organism>
<feature type="compositionally biased region" description="Pro residues" evidence="1">
    <location>
        <begin position="7"/>
        <end position="27"/>
    </location>
</feature>
<reference evidence="2" key="1">
    <citation type="submission" date="2020-05" db="EMBL/GenBank/DDBJ databases">
        <title>Phylogenomic resolution of chytrid fungi.</title>
        <authorList>
            <person name="Stajich J.E."/>
            <person name="Amses K."/>
            <person name="Simmons R."/>
            <person name="Seto K."/>
            <person name="Myers J."/>
            <person name="Bonds A."/>
            <person name="Quandt C.A."/>
            <person name="Barry K."/>
            <person name="Liu P."/>
            <person name="Grigoriev I."/>
            <person name="Longcore J.E."/>
            <person name="James T.Y."/>
        </authorList>
    </citation>
    <scope>NUCLEOTIDE SEQUENCE</scope>
    <source>
        <strain evidence="2">JEL0379</strain>
    </source>
</reference>
<dbReference type="InterPro" id="IPR016024">
    <property type="entry name" value="ARM-type_fold"/>
</dbReference>
<dbReference type="AlphaFoldDB" id="A0AAD5TMP8"/>
<sequence>MTRPLQPASPPAIDPPPPPSASPPPASPSASSSSSHTQLLKCLSLLTAAGPDENKFVALLLLPRLLHPETDSAGLTLCFDRMDWSFVHRLLIAEHDTPDMPQEALHSIAVHMLAGFALNDELVQRPELLEQVPHLVPLLANETTGAEVREYILQTLYRIATATPKGAALVGAYAESIGAVVIAHAKEDEAAASLALNLLSVLFAHAQAATSPAGFELVPIVAKIFSSIETKLKFDAASLLSEMTIALDAASDAATLSLPTPQSMPAWALDVRLGVMNILRSKIGTDHRDLAFVLTASMLRIHTPAWLSLKQAFSGPPSPLTPAQFTMLLTHLAGGEIRLLLDDAAPTDAADSSSSSQTRGETRLVVCADIIEGVMRALMEIGDDAETAGLREVSGGETIQSVRQSLHETFDAVMAYVVDVWAHYQHTPAQRLLTSTSTRTALRLLATYLAEADCTAEQTVALMPVLVLALPGNPGLIPAIETVTADTPAREAFLARDGVKAVVNFWLAQQGAAKPPPPLSPRPPPPEPMVIRSVVSTLLNILTTSSSTELKSHAETFRTAVRLAIAAAGGAPSAPLILRAHLAAFLALVARDVLYSNKINANDETTTIDAIIALIGTFLRDGIDDGFRGVEWQAEAVRDLYLLTASAVASSGGNWAGRIRKEYFADLSESKLGRLEPEMREALQRSVLSKKVALESS</sequence>
<keyword evidence="3" id="KW-1185">Reference proteome</keyword>
<dbReference type="PANTHER" id="PTHR13109">
    <property type="entry name" value="NEUROCHONDRIN"/>
    <property type="match status" value="1"/>
</dbReference>
<comment type="caution">
    <text evidence="2">The sequence shown here is derived from an EMBL/GenBank/DDBJ whole genome shotgun (WGS) entry which is preliminary data.</text>
</comment>
<dbReference type="PANTHER" id="PTHR13109:SF7">
    <property type="entry name" value="NEUROCHONDRIN"/>
    <property type="match status" value="1"/>
</dbReference>
<protein>
    <recommendedName>
        <fullName evidence="4">Neurochondrin-domain-containing protein</fullName>
    </recommendedName>
</protein>
<evidence type="ECO:0000313" key="3">
    <source>
        <dbReference type="Proteomes" id="UP001212152"/>
    </source>
</evidence>
<dbReference type="Pfam" id="PF05536">
    <property type="entry name" value="Neurochondrin"/>
    <property type="match status" value="1"/>
</dbReference>
<dbReference type="SUPFAM" id="SSF48371">
    <property type="entry name" value="ARM repeat"/>
    <property type="match status" value="1"/>
</dbReference>
<feature type="region of interest" description="Disordered" evidence="1">
    <location>
        <begin position="1"/>
        <end position="34"/>
    </location>
</feature>
<accession>A0AAD5TMP8</accession>
<dbReference type="InterPro" id="IPR008709">
    <property type="entry name" value="Neurochondrin"/>
</dbReference>
<dbReference type="EMBL" id="JADGJQ010000013">
    <property type="protein sequence ID" value="KAJ3181227.1"/>
    <property type="molecule type" value="Genomic_DNA"/>
</dbReference>
<evidence type="ECO:0008006" key="4">
    <source>
        <dbReference type="Google" id="ProtNLM"/>
    </source>
</evidence>
<gene>
    <name evidence="2" type="ORF">HDU87_001356</name>
</gene>
<name>A0AAD5TMP8_9FUNG</name>
<dbReference type="Proteomes" id="UP001212152">
    <property type="component" value="Unassembled WGS sequence"/>
</dbReference>